<dbReference type="Pfam" id="PF12850">
    <property type="entry name" value="Metallophos_2"/>
    <property type="match status" value="1"/>
</dbReference>
<dbReference type="EMBL" id="AP024601">
    <property type="protein sequence ID" value="BCU81718.1"/>
    <property type="molecule type" value="Genomic_DNA"/>
</dbReference>
<comment type="cofactor">
    <cofactor evidence="2">
        <name>a divalent metal cation</name>
        <dbReference type="ChEBI" id="CHEBI:60240"/>
    </cofactor>
</comment>
<dbReference type="AlphaFoldDB" id="A0A8D5UFF3"/>
<evidence type="ECO:0000256" key="1">
    <source>
        <dbReference type="ARBA" id="ARBA00008950"/>
    </source>
</evidence>
<dbReference type="PANTHER" id="PTHR11124">
    <property type="entry name" value="VACUOLAR SORTING PROTEIN VPS29"/>
    <property type="match status" value="1"/>
</dbReference>
<name>A0A8D5UFF3_9BACL</name>
<dbReference type="GO" id="GO:0016787">
    <property type="term" value="F:hydrolase activity"/>
    <property type="evidence" value="ECO:0007669"/>
    <property type="project" value="UniProtKB-UniRule"/>
</dbReference>
<dbReference type="InterPro" id="IPR029052">
    <property type="entry name" value="Metallo-depent_PP-like"/>
</dbReference>
<dbReference type="InterPro" id="IPR000979">
    <property type="entry name" value="Phosphodiesterase_MJ0936/Vps29"/>
</dbReference>
<evidence type="ECO:0000313" key="4">
    <source>
        <dbReference type="EMBL" id="BCU81718.1"/>
    </source>
</evidence>
<dbReference type="EC" id="3.1.4.-" evidence="2"/>
<organism evidence="4 5">
    <name type="scientific">Polycladomyces abyssicola</name>
    <dbReference type="NCBI Taxonomy" id="1125966"/>
    <lineage>
        <taxon>Bacteria</taxon>
        <taxon>Bacillati</taxon>
        <taxon>Bacillota</taxon>
        <taxon>Bacilli</taxon>
        <taxon>Bacillales</taxon>
        <taxon>Thermoactinomycetaceae</taxon>
        <taxon>Polycladomyces</taxon>
    </lineage>
</organism>
<comment type="similarity">
    <text evidence="1 2">Belongs to the metallophosphoesterase superfamily. YfcE family.</text>
</comment>
<sequence>MRVVIVSDTHIPKRAKQLPAALVKGLKKADVILHAGDWVDLSVYRELSRFAPVYGVAGNCDPPKVRKAFGARRILELDGWRIGIVHGDGQKGTTQNRALAAFEGEKLDLIIFGHSHLPYKARHGRTLLFNPGSPTDRRRNPLYSYGVASLGEKLQVQHVYFKSRL</sequence>
<gene>
    <name evidence="4" type="ORF">JIR001_15010</name>
</gene>
<feature type="domain" description="Calcineurin-like phosphoesterase" evidence="3">
    <location>
        <begin position="1"/>
        <end position="150"/>
    </location>
</feature>
<keyword evidence="2" id="KW-0479">Metal-binding</keyword>
<keyword evidence="5" id="KW-1185">Reference proteome</keyword>
<dbReference type="SUPFAM" id="SSF56300">
    <property type="entry name" value="Metallo-dependent phosphatases"/>
    <property type="match status" value="1"/>
</dbReference>
<proteinExistence type="inferred from homology"/>
<dbReference type="GO" id="GO:0046872">
    <property type="term" value="F:metal ion binding"/>
    <property type="evidence" value="ECO:0007669"/>
    <property type="project" value="UniProtKB-KW"/>
</dbReference>
<accession>A0A8D5UFF3</accession>
<reference evidence="4" key="2">
    <citation type="journal article" date="2021" name="Microbiol. Resour. Announc.">
        <title>Complete Genome Sequence of Polycladomyces abyssicola JIR-001T, Isolated from Hemipelagic Sediment in Deep Seawater.</title>
        <authorList>
            <person name="Tsubouchi T."/>
            <person name="Kaneko Y."/>
        </authorList>
    </citation>
    <scope>NUCLEOTIDE SEQUENCE</scope>
    <source>
        <strain evidence="4">JIR-001</strain>
    </source>
</reference>
<evidence type="ECO:0000313" key="5">
    <source>
        <dbReference type="Proteomes" id="UP000677436"/>
    </source>
</evidence>
<dbReference type="NCBIfam" id="TIGR00040">
    <property type="entry name" value="yfcE"/>
    <property type="match status" value="1"/>
</dbReference>
<evidence type="ECO:0000256" key="2">
    <source>
        <dbReference type="RuleBase" id="RU362039"/>
    </source>
</evidence>
<dbReference type="InterPro" id="IPR024654">
    <property type="entry name" value="Calcineurin-like_PHP_lpxH"/>
</dbReference>
<dbReference type="Proteomes" id="UP000677436">
    <property type="component" value="Chromosome"/>
</dbReference>
<dbReference type="KEGG" id="pabs:JIR001_15010"/>
<reference evidence="4" key="1">
    <citation type="journal article" date="2013" name="Int. J. Syst. Evol. Microbiol.">
        <title>Polycladomyces abyssicola gen. nov., sp. nov., a thermophilic filamentous bacterium isolated from hemipelagic sediment.</title>
        <authorList>
            <person name="Tsubouchi T."/>
            <person name="Shimane Y."/>
            <person name="Mori K."/>
            <person name="Usui K."/>
            <person name="Hiraki T."/>
            <person name="Tame A."/>
            <person name="Uematsu K."/>
            <person name="Maruyama T."/>
            <person name="Hatada Y."/>
        </authorList>
    </citation>
    <scope>NUCLEOTIDE SEQUENCE</scope>
    <source>
        <strain evidence="4">JIR-001</strain>
    </source>
</reference>
<dbReference type="Gene3D" id="3.60.21.10">
    <property type="match status" value="1"/>
</dbReference>
<evidence type="ECO:0000259" key="3">
    <source>
        <dbReference type="Pfam" id="PF12850"/>
    </source>
</evidence>
<protein>
    <recommendedName>
        <fullName evidence="2">Phosphoesterase</fullName>
        <ecNumber evidence="2">3.1.4.-</ecNumber>
    </recommendedName>
</protein>